<dbReference type="InterPro" id="IPR035902">
    <property type="entry name" value="Nuc_phospho_transferase"/>
</dbReference>
<organism evidence="3 4">
    <name type="scientific">Solanum commersonii</name>
    <name type="common">Commerson's wild potato</name>
    <name type="synonym">Commerson's nightshade</name>
    <dbReference type="NCBI Taxonomy" id="4109"/>
    <lineage>
        <taxon>Eukaryota</taxon>
        <taxon>Viridiplantae</taxon>
        <taxon>Streptophyta</taxon>
        <taxon>Embryophyta</taxon>
        <taxon>Tracheophyta</taxon>
        <taxon>Spermatophyta</taxon>
        <taxon>Magnoliopsida</taxon>
        <taxon>eudicotyledons</taxon>
        <taxon>Gunneridae</taxon>
        <taxon>Pentapetalae</taxon>
        <taxon>asterids</taxon>
        <taxon>lamiids</taxon>
        <taxon>Solanales</taxon>
        <taxon>Solanaceae</taxon>
        <taxon>Solanoideae</taxon>
        <taxon>Solaneae</taxon>
        <taxon>Solanum</taxon>
    </lineage>
</organism>
<comment type="caution">
    <text evidence="3">The sequence shown here is derived from an EMBL/GenBank/DDBJ whole genome shotgun (WGS) entry which is preliminary data.</text>
</comment>
<evidence type="ECO:0000313" key="3">
    <source>
        <dbReference type="EMBL" id="KAG5618151.1"/>
    </source>
</evidence>
<dbReference type="InterPro" id="IPR005940">
    <property type="entry name" value="Anthranilate_Pribosyl_Tfrase"/>
</dbReference>
<feature type="non-terminal residue" evidence="3">
    <location>
        <position position="1"/>
    </location>
</feature>
<accession>A0A9J6A1Z5</accession>
<keyword evidence="4" id="KW-1185">Reference proteome</keyword>
<dbReference type="OrthoDB" id="1304445at2759"/>
<dbReference type="GO" id="GO:0004048">
    <property type="term" value="F:anthranilate phosphoribosyltransferase activity"/>
    <property type="evidence" value="ECO:0007669"/>
    <property type="project" value="InterPro"/>
</dbReference>
<dbReference type="Gene3D" id="3.40.1030.10">
    <property type="entry name" value="Nucleoside phosphorylase/phosphoribosyltransferase catalytic domain"/>
    <property type="match status" value="1"/>
</dbReference>
<dbReference type="AlphaFoldDB" id="A0A9J6A1Z5"/>
<dbReference type="EMBL" id="JACXVP010000003">
    <property type="protein sequence ID" value="KAG5618151.1"/>
    <property type="molecule type" value="Genomic_DNA"/>
</dbReference>
<keyword evidence="1" id="KW-0328">Glycosyltransferase</keyword>
<dbReference type="PANTHER" id="PTHR43285:SF2">
    <property type="entry name" value="ANTHRANILATE PHOSPHORIBOSYLTRANSFERASE"/>
    <property type="match status" value="1"/>
</dbReference>
<sequence>MLHHLKFCLKNEEIDCHGLVLDVTSPQIKLRNSHSIHTLNAAAALLVIGHVKNLTEGVSLARDTLFSGKALRSLDLWIHVSNRVKESALRVGPLSARKLMESTTLNILQ</sequence>
<gene>
    <name evidence="3" type="ORF">H5410_017975</name>
</gene>
<protein>
    <submittedName>
        <fullName evidence="3">Uncharacterized protein</fullName>
    </submittedName>
</protein>
<evidence type="ECO:0000256" key="2">
    <source>
        <dbReference type="ARBA" id="ARBA00022679"/>
    </source>
</evidence>
<dbReference type="Proteomes" id="UP000824120">
    <property type="component" value="Chromosome 3"/>
</dbReference>
<proteinExistence type="predicted"/>
<keyword evidence="2" id="KW-0808">Transferase</keyword>
<dbReference type="GO" id="GO:0005829">
    <property type="term" value="C:cytosol"/>
    <property type="evidence" value="ECO:0007669"/>
    <property type="project" value="TreeGrafter"/>
</dbReference>
<evidence type="ECO:0000256" key="1">
    <source>
        <dbReference type="ARBA" id="ARBA00022676"/>
    </source>
</evidence>
<evidence type="ECO:0000313" key="4">
    <source>
        <dbReference type="Proteomes" id="UP000824120"/>
    </source>
</evidence>
<name>A0A9J6A1Z5_SOLCO</name>
<reference evidence="3 4" key="1">
    <citation type="submission" date="2020-09" db="EMBL/GenBank/DDBJ databases">
        <title>De no assembly of potato wild relative species, Solanum commersonii.</title>
        <authorList>
            <person name="Cho K."/>
        </authorList>
    </citation>
    <scope>NUCLEOTIDE SEQUENCE [LARGE SCALE GENOMIC DNA]</scope>
    <source>
        <strain evidence="3">LZ3.2</strain>
        <tissue evidence="3">Leaf</tissue>
    </source>
</reference>
<dbReference type="GO" id="GO:0000162">
    <property type="term" value="P:L-tryptophan biosynthetic process"/>
    <property type="evidence" value="ECO:0007669"/>
    <property type="project" value="InterPro"/>
</dbReference>
<dbReference type="PANTHER" id="PTHR43285">
    <property type="entry name" value="ANTHRANILATE PHOSPHORIBOSYLTRANSFERASE"/>
    <property type="match status" value="1"/>
</dbReference>
<dbReference type="SUPFAM" id="SSF52418">
    <property type="entry name" value="Nucleoside phosphorylase/phosphoribosyltransferase catalytic domain"/>
    <property type="match status" value="1"/>
</dbReference>